<dbReference type="Pfam" id="PF06985">
    <property type="entry name" value="HET"/>
    <property type="match status" value="1"/>
</dbReference>
<gene>
    <name evidence="2" type="ORF">VM1G_01386</name>
</gene>
<reference evidence="2" key="1">
    <citation type="submission" date="2014-12" db="EMBL/GenBank/DDBJ databases">
        <title>Genome Sequence of Valsa Canker Pathogens Uncovers a Specific Adaption of Colonization on Woody Bark.</title>
        <authorList>
            <person name="Yin Z."/>
            <person name="Liu H."/>
            <person name="Gao X."/>
            <person name="Li Z."/>
            <person name="Song N."/>
            <person name="Ke X."/>
            <person name="Dai Q."/>
            <person name="Wu Y."/>
            <person name="Sun Y."/>
            <person name="Xu J.-R."/>
            <person name="Kang Z.K."/>
            <person name="Wang L."/>
            <person name="Huang L."/>
        </authorList>
    </citation>
    <scope>NUCLEOTIDE SEQUENCE [LARGE SCALE GENOMIC DNA]</scope>
    <source>
        <strain evidence="2">03-8</strain>
    </source>
</reference>
<dbReference type="EMBL" id="CM003099">
    <property type="protein sequence ID" value="KUI66116.1"/>
    <property type="molecule type" value="Genomic_DNA"/>
</dbReference>
<sequence>MAISMYTPLLQDRELRLINIYPGNFADPIRALMYHAVLSQADGQSFEALSYVWGSTLEPVKMLVEVQSPDGHVQEHDFFIGQNLAAALRHLRNVDSPRTIWADALCINQQDYDERAKQVLMMGDIYRLTRRVVAFLGPERDDSDHALSFIERIGGKVHVNFATGITSPADSNEPDWADMRRELELNPRDLLSLFHLIRREWFERLWIRQEIGLGESKAIIQCGHKQAPWQPFSMAIYIITRKPMAKVNVALDETQFQEFRQRLRTVDTVAIYAKRNFRFTNLRRQIWISKCSDQRDRIYGVLGQLRETDSIGIVPDYSLSIAAVYTDATKKHIQHSHSLLILNQCEMRPSTVSSVELPSWVPDWSSPMPSTQFHATLPPIFGLLPAVASMDDHVLRAYGLRSETVSRVLGAYKEPDSNRAGIGTVKQIQTLLAAVECDDTFQCSFRTREHVLEAYTRCLWVDNFGDRWWPAVSHEPSFHDCFELVRDILGLELEQVNIGDSVRGNRPQCLTRASEACTGRALFTTESGRLGLAPSSVAEGDAVCLLFGCPKPMVLRPVGDEHDDYRVVGECYVHGMMQGQTLLGELPGNLRELLNADGLLGLRSAGFVDLDTHKILQLDPRLRPFLAGLVEKGLLSEPDMGELERKGALGILKEACYPIQVFDLI</sequence>
<dbReference type="PANTHER" id="PTHR24148">
    <property type="entry name" value="ANKYRIN REPEAT DOMAIN-CONTAINING PROTEIN 39 HOMOLOG-RELATED"/>
    <property type="match status" value="1"/>
</dbReference>
<dbReference type="OrthoDB" id="3553147at2759"/>
<dbReference type="Pfam" id="PF26639">
    <property type="entry name" value="Het-6_barrel"/>
    <property type="match status" value="1"/>
</dbReference>
<keyword evidence="3" id="KW-1185">Reference proteome</keyword>
<dbReference type="AlphaFoldDB" id="A0A194VPJ3"/>
<protein>
    <submittedName>
        <fullName evidence="2">Heterokaryon incompatibility protein 6, OR allele</fullName>
    </submittedName>
</protein>
<evidence type="ECO:0000313" key="3">
    <source>
        <dbReference type="Proteomes" id="UP000078559"/>
    </source>
</evidence>
<dbReference type="InterPro" id="IPR010730">
    <property type="entry name" value="HET"/>
</dbReference>
<dbReference type="InterPro" id="IPR052895">
    <property type="entry name" value="HetReg/Transcr_Mod"/>
</dbReference>
<proteinExistence type="predicted"/>
<name>A0A194VPJ3_CYTMA</name>
<evidence type="ECO:0000259" key="1">
    <source>
        <dbReference type="Pfam" id="PF06985"/>
    </source>
</evidence>
<evidence type="ECO:0000313" key="2">
    <source>
        <dbReference type="EMBL" id="KUI66116.1"/>
    </source>
</evidence>
<accession>A0A194VPJ3</accession>
<organism evidence="2 3">
    <name type="scientific">Cytospora mali</name>
    <name type="common">Apple Valsa canker fungus</name>
    <name type="synonym">Valsa mali</name>
    <dbReference type="NCBI Taxonomy" id="578113"/>
    <lineage>
        <taxon>Eukaryota</taxon>
        <taxon>Fungi</taxon>
        <taxon>Dikarya</taxon>
        <taxon>Ascomycota</taxon>
        <taxon>Pezizomycotina</taxon>
        <taxon>Sordariomycetes</taxon>
        <taxon>Sordariomycetidae</taxon>
        <taxon>Diaporthales</taxon>
        <taxon>Cytosporaceae</taxon>
        <taxon>Cytospora</taxon>
    </lineage>
</organism>
<feature type="domain" description="Heterokaryon incompatibility" evidence="1">
    <location>
        <begin position="46"/>
        <end position="210"/>
    </location>
</feature>
<dbReference type="PANTHER" id="PTHR24148:SF64">
    <property type="entry name" value="HETEROKARYON INCOMPATIBILITY DOMAIN-CONTAINING PROTEIN"/>
    <property type="match status" value="1"/>
</dbReference>
<dbReference type="Proteomes" id="UP000078559">
    <property type="component" value="Chromosome 2"/>
</dbReference>